<reference evidence="2" key="1">
    <citation type="submission" date="2016-01" db="EMBL/GenBank/DDBJ databases">
        <authorList>
            <person name="Peeters C."/>
        </authorList>
    </citation>
    <scope>NUCLEOTIDE SEQUENCE [LARGE SCALE GENOMIC DNA]</scope>
    <source>
        <strain evidence="2">LMG 22937</strain>
    </source>
</reference>
<evidence type="ECO:0000259" key="1">
    <source>
        <dbReference type="Pfam" id="PF12973"/>
    </source>
</evidence>
<gene>
    <name evidence="2" type="ORF">AWB67_03957</name>
</gene>
<comment type="caution">
    <text evidence="2">The sequence shown here is derived from an EMBL/GenBank/DDBJ whole genome shotgun (WGS) entry which is preliminary data.</text>
</comment>
<evidence type="ECO:0000313" key="3">
    <source>
        <dbReference type="Proteomes" id="UP000054925"/>
    </source>
</evidence>
<dbReference type="Pfam" id="PF12973">
    <property type="entry name" value="Cupin_7"/>
    <property type="match status" value="1"/>
</dbReference>
<dbReference type="Proteomes" id="UP000054925">
    <property type="component" value="Unassembled WGS sequence"/>
</dbReference>
<dbReference type="EMBL" id="FCOL02000023">
    <property type="protein sequence ID" value="SAL69558.1"/>
    <property type="molecule type" value="Genomic_DNA"/>
</dbReference>
<feature type="domain" description="ChrR-like cupin" evidence="1">
    <location>
        <begin position="35"/>
        <end position="130"/>
    </location>
</feature>
<dbReference type="Gene3D" id="2.60.120.10">
    <property type="entry name" value="Jelly Rolls"/>
    <property type="match status" value="1"/>
</dbReference>
<dbReference type="SUPFAM" id="SSF51182">
    <property type="entry name" value="RmlC-like cupins"/>
    <property type="match status" value="1"/>
</dbReference>
<evidence type="ECO:0000313" key="2">
    <source>
        <dbReference type="EMBL" id="SAL69558.1"/>
    </source>
</evidence>
<sequence>MAAVMQWYEGTQLLERERMQKSFNDATRSHYTIRQEDWRPLRIGDSNIPGYFWIPLSDDEDGAWSSYWMKIEAGARGPVHRHGTTELLVVHEGVLSDSDGATFTAGDVLTYAAGSNHATSSDTGCVVLVVARTGSTLAD</sequence>
<dbReference type="InterPro" id="IPR025979">
    <property type="entry name" value="ChrR-like_cupin_dom"/>
</dbReference>
<protein>
    <submittedName>
        <fullName evidence="2">ChrR Cupin-like domain protein</fullName>
    </submittedName>
</protein>
<proteinExistence type="predicted"/>
<dbReference type="InterPro" id="IPR014710">
    <property type="entry name" value="RmlC-like_jellyroll"/>
</dbReference>
<name>A0A158JLD2_9BURK</name>
<keyword evidence="3" id="KW-1185">Reference proteome</keyword>
<organism evidence="2 3">
    <name type="scientific">Caballeronia terrestris</name>
    <dbReference type="NCBI Taxonomy" id="1226301"/>
    <lineage>
        <taxon>Bacteria</taxon>
        <taxon>Pseudomonadati</taxon>
        <taxon>Pseudomonadota</taxon>
        <taxon>Betaproteobacteria</taxon>
        <taxon>Burkholderiales</taxon>
        <taxon>Burkholderiaceae</taxon>
        <taxon>Caballeronia</taxon>
    </lineage>
</organism>
<dbReference type="RefSeq" id="WP_235025221.1">
    <property type="nucleotide sequence ID" value="NZ_FCOL02000023.1"/>
</dbReference>
<dbReference type="InterPro" id="IPR011051">
    <property type="entry name" value="RmlC_Cupin_sf"/>
</dbReference>
<accession>A0A158JLD2</accession>
<dbReference type="AlphaFoldDB" id="A0A158JLD2"/>